<evidence type="ECO:0000313" key="1">
    <source>
        <dbReference type="EMBL" id="SMO66775.1"/>
    </source>
</evidence>
<protein>
    <submittedName>
        <fullName evidence="1">GLPGLI family protein</fullName>
    </submittedName>
</protein>
<keyword evidence="2" id="KW-1185">Reference proteome</keyword>
<dbReference type="Proteomes" id="UP000316916">
    <property type="component" value="Unassembled WGS sequence"/>
</dbReference>
<name>A0A521D533_9FLAO</name>
<evidence type="ECO:0000313" key="2">
    <source>
        <dbReference type="Proteomes" id="UP000316916"/>
    </source>
</evidence>
<accession>A0A521D533</accession>
<gene>
    <name evidence="1" type="ORF">SAMN06265171_104220</name>
</gene>
<sequence length="288" mass="33166">MRKLIILLSLILAVITSAQNQRFMYEYKYALDSTAKDKPEVEIMLLDVAAKGSKFYSKDSFESDSLMTSAMEKQLQMGVKELDFSAIKFKGKISYSVEKMYPDYSVNFFTNLSADEYMVQDARKQEWKIFPDKAEISGFKAQKAIGNFAGRKWTAWFTTDLPIQDGPYKFHGLPGLIVKLEDASHTHSFELKGNKKLPDGYEWTSTKEKERFNALVTVNEAKYRKAFKDYLADPMKSEKQMLARGIEIQEIDESGKLIPADKAQKEKEIKRKNDLKKQNNILELDLLK</sequence>
<reference evidence="1 2" key="1">
    <citation type="submission" date="2017-05" db="EMBL/GenBank/DDBJ databases">
        <authorList>
            <person name="Varghese N."/>
            <person name="Submissions S."/>
        </authorList>
    </citation>
    <scope>NUCLEOTIDE SEQUENCE [LARGE SCALE GENOMIC DNA]</scope>
    <source>
        <strain evidence="1 2">DSM 29371</strain>
    </source>
</reference>
<dbReference type="InterPro" id="IPR005901">
    <property type="entry name" value="GLPGLI"/>
</dbReference>
<dbReference type="NCBIfam" id="TIGR01200">
    <property type="entry name" value="GLPGLI"/>
    <property type="match status" value="1"/>
</dbReference>
<organism evidence="1 2">
    <name type="scientific">Chryseobacterium rhizoplanae</name>
    <dbReference type="NCBI Taxonomy" id="1609531"/>
    <lineage>
        <taxon>Bacteria</taxon>
        <taxon>Pseudomonadati</taxon>
        <taxon>Bacteroidota</taxon>
        <taxon>Flavobacteriia</taxon>
        <taxon>Flavobacteriales</taxon>
        <taxon>Weeksellaceae</taxon>
        <taxon>Chryseobacterium group</taxon>
        <taxon>Chryseobacterium</taxon>
    </lineage>
</organism>
<dbReference type="RefSeq" id="WP_142718075.1">
    <property type="nucleotide sequence ID" value="NZ_FXTC01000004.1"/>
</dbReference>
<proteinExistence type="predicted"/>
<dbReference type="EMBL" id="FXTC01000004">
    <property type="protein sequence ID" value="SMO66775.1"/>
    <property type="molecule type" value="Genomic_DNA"/>
</dbReference>
<dbReference type="AlphaFoldDB" id="A0A521D533"/>
<dbReference type="Pfam" id="PF09697">
    <property type="entry name" value="Porph_ging"/>
    <property type="match status" value="1"/>
</dbReference>